<organism evidence="9 10">
    <name type="scientific">Negadavirga shengliensis</name>
    <dbReference type="NCBI Taxonomy" id="1389218"/>
    <lineage>
        <taxon>Bacteria</taxon>
        <taxon>Pseudomonadati</taxon>
        <taxon>Bacteroidota</taxon>
        <taxon>Cytophagia</taxon>
        <taxon>Cytophagales</taxon>
        <taxon>Cyclobacteriaceae</taxon>
        <taxon>Negadavirga</taxon>
    </lineage>
</organism>
<evidence type="ECO:0000259" key="7">
    <source>
        <dbReference type="Pfam" id="PF14508"/>
    </source>
</evidence>
<keyword evidence="5 9" id="KW-0326">Glycosidase</keyword>
<dbReference type="Gene3D" id="2.60.40.1180">
    <property type="entry name" value="Golgi alpha-mannosidase II"/>
    <property type="match status" value="1"/>
</dbReference>
<comment type="subunit">
    <text evidence="2">Monomer.</text>
</comment>
<accession>A0ABV9SW93</accession>
<feature type="domain" description="Glycosyl-hydrolase 97 N-terminal" evidence="7">
    <location>
        <begin position="27"/>
        <end position="279"/>
    </location>
</feature>
<dbReference type="PANTHER" id="PTHR35803">
    <property type="entry name" value="GLUCAN 1,4-ALPHA-GLUCOSIDASE SUSB-RELATED"/>
    <property type="match status" value="1"/>
</dbReference>
<evidence type="ECO:0000256" key="1">
    <source>
        <dbReference type="ARBA" id="ARBA00001913"/>
    </source>
</evidence>
<evidence type="ECO:0000256" key="5">
    <source>
        <dbReference type="ARBA" id="ARBA00023295"/>
    </source>
</evidence>
<dbReference type="RefSeq" id="WP_377061443.1">
    <property type="nucleotide sequence ID" value="NZ_JBHSJJ010000002.1"/>
</dbReference>
<evidence type="ECO:0000259" key="6">
    <source>
        <dbReference type="Pfam" id="PF10566"/>
    </source>
</evidence>
<dbReference type="Pfam" id="PF10566">
    <property type="entry name" value="Glyco_hydro_97"/>
    <property type="match status" value="1"/>
</dbReference>
<dbReference type="GO" id="GO:0016798">
    <property type="term" value="F:hydrolase activity, acting on glycosyl bonds"/>
    <property type="evidence" value="ECO:0007669"/>
    <property type="project" value="UniProtKB-KW"/>
</dbReference>
<evidence type="ECO:0000259" key="8">
    <source>
        <dbReference type="Pfam" id="PF14509"/>
    </source>
</evidence>
<keyword evidence="3 9" id="KW-0378">Hydrolase</keyword>
<evidence type="ECO:0000256" key="3">
    <source>
        <dbReference type="ARBA" id="ARBA00022801"/>
    </source>
</evidence>
<sequence length="660" mass="74839">MKFFLTLPLIILLFIAGPVFPQKNIQLESPDGNILFSFSITEKAPVYQVAYKGSILIEDSELGLSFKEKGDFGPGLHSLGPLFTEVDEMYDLVVGKTKSVRNQYHEVIIPLVEGSEAKRQINLVVRVFNDGLAFRYEFPEQKNWSVYTLTEENSTFNLSGDPTVYTLLFENYTHSHEGPYHMLPLSQVEPGLLMDMPALFEFPGKTYMAITEAALRDYAGMYLVKHDGILRSQLSPLPGQNEAKVKASLPHRTPWRVMMISGRIGALIESNMLTSLNEPARMEDFSWIKPGKTTFHWWNGDVTPDTTFAPGINFETNKYYIDFCARNNIDYHAVIGYGGMAWYVHDGTDYSTARVDDGVIRQVPGLDMQLVCDYAKQKGVGIHVWVHWEAIYPKLEENFAQFEKWGISGMMVDFMDRDDQEMVNIQEEILASAAKHKLYIQFHGSFKPTGLSRTYPNEFTREGTLNYEVNKWRKEGLSPDHDIIMPFTRLLAGPTDYHLGGFRAVPESEFKTQYTRPLMVGTRCHMLAMYVVLESYLASLCDYPAAYEGQQGFGFLKEVPTTWDETLVPDAEVGNYITIARRKGTDWYIGSLNNGEPRTIKVPLDFLAPGDYTAEIYTDAPDVAQNPNHLIKQIQTVNRNDVLTLKLASGGGQVMRLVRQ</sequence>
<reference evidence="10" key="1">
    <citation type="journal article" date="2019" name="Int. J. Syst. Evol. Microbiol.">
        <title>The Global Catalogue of Microorganisms (GCM) 10K type strain sequencing project: providing services to taxonomists for standard genome sequencing and annotation.</title>
        <authorList>
            <consortium name="The Broad Institute Genomics Platform"/>
            <consortium name="The Broad Institute Genome Sequencing Center for Infectious Disease"/>
            <person name="Wu L."/>
            <person name="Ma J."/>
        </authorList>
    </citation>
    <scope>NUCLEOTIDE SEQUENCE [LARGE SCALE GENOMIC DNA]</scope>
    <source>
        <strain evidence="10">CGMCC 4.7466</strain>
    </source>
</reference>
<dbReference type="PANTHER" id="PTHR35803:SF2">
    <property type="entry name" value="RETAINING ALPHA-GALACTOSIDASE"/>
    <property type="match status" value="1"/>
</dbReference>
<name>A0ABV9SW93_9BACT</name>
<dbReference type="InterPro" id="IPR017853">
    <property type="entry name" value="GH"/>
</dbReference>
<dbReference type="SUPFAM" id="SSF51445">
    <property type="entry name" value="(Trans)glycosidases"/>
    <property type="match status" value="1"/>
</dbReference>
<dbReference type="EMBL" id="JBHSJJ010000002">
    <property type="protein sequence ID" value="MFC4870676.1"/>
    <property type="molecule type" value="Genomic_DNA"/>
</dbReference>
<dbReference type="Gene3D" id="3.20.20.70">
    <property type="entry name" value="Aldolase class I"/>
    <property type="match status" value="1"/>
</dbReference>
<dbReference type="InterPro" id="IPR013785">
    <property type="entry name" value="Aldolase_TIM"/>
</dbReference>
<gene>
    <name evidence="9" type="ORF">ACFPFU_03190</name>
</gene>
<dbReference type="InterPro" id="IPR029483">
    <property type="entry name" value="GH97_C"/>
</dbReference>
<dbReference type="Proteomes" id="UP001595818">
    <property type="component" value="Unassembled WGS sequence"/>
</dbReference>
<feature type="domain" description="Glycosyl-hydrolase 97 C-terminal oligomerisation" evidence="8">
    <location>
        <begin position="562"/>
        <end position="657"/>
    </location>
</feature>
<keyword evidence="10" id="KW-1185">Reference proteome</keyword>
<dbReference type="InterPro" id="IPR019563">
    <property type="entry name" value="GH97_catalytic"/>
</dbReference>
<protein>
    <submittedName>
        <fullName evidence="9">Glycoside hydrolase family 97 protein</fullName>
        <ecNumber evidence="9">3.2.1.-</ecNumber>
    </submittedName>
</protein>
<evidence type="ECO:0000256" key="2">
    <source>
        <dbReference type="ARBA" id="ARBA00011245"/>
    </source>
</evidence>
<keyword evidence="4" id="KW-0106">Calcium</keyword>
<dbReference type="Pfam" id="PF14509">
    <property type="entry name" value="GH97_C"/>
    <property type="match status" value="1"/>
</dbReference>
<comment type="cofactor">
    <cofactor evidence="1">
        <name>Ca(2+)</name>
        <dbReference type="ChEBI" id="CHEBI:29108"/>
    </cofactor>
</comment>
<proteinExistence type="predicted"/>
<dbReference type="InterPro" id="IPR052720">
    <property type="entry name" value="Glycosyl_hydrolase_97"/>
</dbReference>
<dbReference type="InterPro" id="IPR014718">
    <property type="entry name" value="GH-type_carb-bd"/>
</dbReference>
<dbReference type="InterPro" id="IPR013780">
    <property type="entry name" value="Glyco_hydro_b"/>
</dbReference>
<comment type="caution">
    <text evidence="9">The sequence shown here is derived from an EMBL/GenBank/DDBJ whole genome shotgun (WGS) entry which is preliminary data.</text>
</comment>
<dbReference type="Pfam" id="PF14508">
    <property type="entry name" value="GH97_N"/>
    <property type="match status" value="1"/>
</dbReference>
<dbReference type="Gene3D" id="2.70.98.10">
    <property type="match status" value="1"/>
</dbReference>
<evidence type="ECO:0000256" key="4">
    <source>
        <dbReference type="ARBA" id="ARBA00022837"/>
    </source>
</evidence>
<evidence type="ECO:0000313" key="9">
    <source>
        <dbReference type="EMBL" id="MFC4870676.1"/>
    </source>
</evidence>
<evidence type="ECO:0000313" key="10">
    <source>
        <dbReference type="Proteomes" id="UP001595818"/>
    </source>
</evidence>
<dbReference type="EC" id="3.2.1.-" evidence="9"/>
<dbReference type="InterPro" id="IPR029486">
    <property type="entry name" value="GH97_N"/>
</dbReference>
<feature type="domain" description="Glycosyl-hydrolase 97 catalytic" evidence="6">
    <location>
        <begin position="297"/>
        <end position="463"/>
    </location>
</feature>